<name>A0A0C7R4L7_PARSO</name>
<evidence type="ECO:0000256" key="2">
    <source>
        <dbReference type="ARBA" id="ARBA00022692"/>
    </source>
</evidence>
<dbReference type="RefSeq" id="WP_055341979.1">
    <property type="nucleotide sequence ID" value="NZ_CEKZ01000003.1"/>
</dbReference>
<reference evidence="7 8" key="1">
    <citation type="submission" date="2015-01" db="EMBL/GenBank/DDBJ databases">
        <authorList>
            <person name="Aslett A.Martin."/>
            <person name="De Silva Nishadi"/>
        </authorList>
    </citation>
    <scope>NUCLEOTIDE SEQUENCE [LARGE SCALE GENOMIC DNA]</scope>
    <source>
        <strain evidence="7 8">R28058</strain>
    </source>
</reference>
<organism evidence="7 8">
    <name type="scientific">Paraclostridium sordellii</name>
    <name type="common">Clostridium sordellii</name>
    <dbReference type="NCBI Taxonomy" id="1505"/>
    <lineage>
        <taxon>Bacteria</taxon>
        <taxon>Bacillati</taxon>
        <taxon>Bacillota</taxon>
        <taxon>Clostridia</taxon>
        <taxon>Peptostreptococcales</taxon>
        <taxon>Peptostreptococcaceae</taxon>
        <taxon>Paraclostridium</taxon>
    </lineage>
</organism>
<dbReference type="AlphaFoldDB" id="A0A0C7R4L7"/>
<accession>A0A0C7R4L7</accession>
<dbReference type="GO" id="GO:0016020">
    <property type="term" value="C:membrane"/>
    <property type="evidence" value="ECO:0007669"/>
    <property type="project" value="UniProtKB-SubCell"/>
</dbReference>
<evidence type="ECO:0000256" key="1">
    <source>
        <dbReference type="ARBA" id="ARBA00004141"/>
    </source>
</evidence>
<feature type="transmembrane region" description="Helical" evidence="5">
    <location>
        <begin position="450"/>
        <end position="468"/>
    </location>
</feature>
<evidence type="ECO:0000256" key="4">
    <source>
        <dbReference type="ARBA" id="ARBA00023136"/>
    </source>
</evidence>
<feature type="transmembrane region" description="Helical" evidence="5">
    <location>
        <begin position="57"/>
        <end position="73"/>
    </location>
</feature>
<evidence type="ECO:0000256" key="5">
    <source>
        <dbReference type="SAM" id="Phobius"/>
    </source>
</evidence>
<feature type="transmembrane region" description="Helical" evidence="5">
    <location>
        <begin position="425"/>
        <end position="444"/>
    </location>
</feature>
<comment type="subcellular location">
    <subcellularLocation>
        <location evidence="1">Membrane</location>
        <topology evidence="1">Multi-pass membrane protein</topology>
    </subcellularLocation>
</comment>
<feature type="domain" description="Integral membrane bound transporter" evidence="6">
    <location>
        <begin position="342"/>
        <end position="463"/>
    </location>
</feature>
<keyword evidence="3 5" id="KW-1133">Transmembrane helix</keyword>
<evidence type="ECO:0000259" key="6">
    <source>
        <dbReference type="Pfam" id="PF13515"/>
    </source>
</evidence>
<dbReference type="OrthoDB" id="1654636at2"/>
<gene>
    <name evidence="7" type="ORF">R28058_14931</name>
</gene>
<dbReference type="EMBL" id="CEKZ01000003">
    <property type="protein sequence ID" value="CEQ03760.1"/>
    <property type="molecule type" value="Genomic_DNA"/>
</dbReference>
<feature type="transmembrane region" description="Helical" evidence="5">
    <location>
        <begin position="128"/>
        <end position="146"/>
    </location>
</feature>
<feature type="transmembrane region" description="Helical" evidence="5">
    <location>
        <begin position="29"/>
        <end position="45"/>
    </location>
</feature>
<evidence type="ECO:0000313" key="7">
    <source>
        <dbReference type="EMBL" id="CEQ03760.1"/>
    </source>
</evidence>
<dbReference type="Pfam" id="PF13515">
    <property type="entry name" value="FUSC_2"/>
    <property type="match status" value="1"/>
</dbReference>
<feature type="transmembrane region" description="Helical" evidence="5">
    <location>
        <begin position="79"/>
        <end position="97"/>
    </location>
</feature>
<dbReference type="InterPro" id="IPR049453">
    <property type="entry name" value="Memb_transporter_dom"/>
</dbReference>
<sequence>MKKLILSKTLLFIFILVFINLFISGFGSENTLIGVTVITAMLMLIERDLTISPIKNMLKFIFINVLLGILAFLSVQNIFLGILCNFLAIFIVGYIFSYDLRSPLYVAFGLQYLFMVSTLVTIDQLPMRMIALISGAVIIIVAQLIVNKNKLEKSSNKLLSSISNDILKKVELIKNNDFNLTNIDSKIDTSIKTLKKILYDNRKEDFFITPKGVSILNILFNFERISILLNNYKNNNDLVNEDSLNKMYIELKKLNLYISENSIENPIYYDNLDCINLYEFYDSIESIYDSFQDYRQNEIKMNLEDKLDVPKEFKKLSVYKRNFNTNSARFTYAFKVGLGIAIAGFIKDFFHLSEGRWIMFTVFALIQPYSEMCITKSKKRIVGTIVGCFIVFILFSIFKEKSIRGIIIILAGYTSSYTKDYRDLMICNTISAIGAICAFGPPQIFILNRFLFVILGVFIALIINKLILPYNAKNGYKSLINMYKEVISEMSLEIQLCIKDQSNLHKVKNLVLISTLIEDKIISMQDLVKDSNHNNLLRDKKIMMSNMYSLYLKLKSTKDKYDVESVITNPENAITLEKAKDMVIDNINSSNDKDNKIVYKNLLYILENNENTKSYA</sequence>
<feature type="transmembrane region" description="Helical" evidence="5">
    <location>
        <begin position="104"/>
        <end position="122"/>
    </location>
</feature>
<evidence type="ECO:0000256" key="3">
    <source>
        <dbReference type="ARBA" id="ARBA00022989"/>
    </source>
</evidence>
<keyword evidence="4 5" id="KW-0472">Membrane</keyword>
<keyword evidence="2 5" id="KW-0812">Transmembrane</keyword>
<feature type="transmembrane region" description="Helical" evidence="5">
    <location>
        <begin position="5"/>
        <end position="23"/>
    </location>
</feature>
<protein>
    <submittedName>
        <fullName evidence="7">Membrane protein</fullName>
    </submittedName>
</protein>
<feature type="transmembrane region" description="Helical" evidence="5">
    <location>
        <begin position="330"/>
        <end position="350"/>
    </location>
</feature>
<dbReference type="Proteomes" id="UP000049127">
    <property type="component" value="Unassembled WGS sequence"/>
</dbReference>
<feature type="transmembrane region" description="Helical" evidence="5">
    <location>
        <begin position="381"/>
        <end position="397"/>
    </location>
</feature>
<evidence type="ECO:0000313" key="8">
    <source>
        <dbReference type="Proteomes" id="UP000049127"/>
    </source>
</evidence>
<proteinExistence type="predicted"/>